<dbReference type="PROSITE" id="PS00107">
    <property type="entry name" value="PROTEIN_KINASE_ATP"/>
    <property type="match status" value="1"/>
</dbReference>
<feature type="domain" description="FHA" evidence="5">
    <location>
        <begin position="101"/>
        <end position="172"/>
    </location>
</feature>
<feature type="compositionally biased region" description="Basic and acidic residues" evidence="4">
    <location>
        <begin position="727"/>
        <end position="739"/>
    </location>
</feature>
<dbReference type="FunFam" id="1.10.510.10:FF:000571">
    <property type="entry name" value="Maternal embryonic leucine zipper kinase"/>
    <property type="match status" value="1"/>
</dbReference>
<dbReference type="Pfam" id="PF00498">
    <property type="entry name" value="FHA"/>
    <property type="match status" value="1"/>
</dbReference>
<dbReference type="Pfam" id="PF00069">
    <property type="entry name" value="Pkinase"/>
    <property type="match status" value="1"/>
</dbReference>
<dbReference type="InterPro" id="IPR011009">
    <property type="entry name" value="Kinase-like_dom_sf"/>
</dbReference>
<evidence type="ECO:0000256" key="4">
    <source>
        <dbReference type="SAM" id="MobiDB-lite"/>
    </source>
</evidence>
<sequence length="819" mass="91539">MGRTAEISVASNPSKAIDESTFESFCNDESQNTDTQTQMECTQLTQPGLTPDESSNLMHTPSSGKNTPLSPPQILPFGRLVPSMPSPILTAINLMPTQESYWLGRSQKCDVTAQYDRSERASYLSKKGMAALDWGKSMISNRHCRIFHQNNGSQIFVEDNSGNGTFINQQTKLQKGETRILHSGDVICLVNHETLRKRLSSDRIIQFVLQQFSFIVVRVQSKTRKSCVNPRAMNYNFGRNHRNSSIDETGASQLSPLPPSRKIETFYDLREILGDGTSGQVRRAIHRQSGKERAVKIISLRRNVNASMMEREVNLLQLIDHPYIVKLVEVFVERGVAMYLVMELVKGGDLFDCIVEKQRYTEVEARRAMRRLLNAVYYLHEEANIVHRDLKPENILCSSPIHVKLADFGLAKIIKADGLKTFCGTPAYFAPEVLQRRGTVAGRGRYGKPADMWSLGVILYILLTGKPPFDADMDEPSNCYEVDFESDALIWSEIPSAKDLVEKMLRQDPKQRYTVRQACEHTWINVDDGDTHCNPLNDPAVVSKQIGDKQESSKPSEKVCETVANEIIGVKNDKSLHEESTALVASHFQSNSEGKNSSKVKPDSVHNVLRKPERKIADLKISSESNNHEPCGDGEREGKGRNDDVTEFTSSDANAIADNEESSGVSFSDDVCLPPRSPLSKLNLNQRSNKFRDHVMKQTKELFESPNGNGERQSAVTPNLSSIKRQPLQEDLKAEKGDGNVEDPILSQFSSEVSSVESFSDNDSSTNDVSATNETQSEHSSKKRPLDDKETKNSTKASKRDKTCGSKQTTLNAWLVKKT</sequence>
<dbReference type="PROSITE" id="PS00108">
    <property type="entry name" value="PROTEIN_KINASE_ST"/>
    <property type="match status" value="1"/>
</dbReference>
<feature type="region of interest" description="Disordered" evidence="4">
    <location>
        <begin position="702"/>
        <end position="819"/>
    </location>
</feature>
<protein>
    <submittedName>
        <fullName evidence="7">Uncharacterized protein</fullName>
    </submittedName>
</protein>
<feature type="compositionally biased region" description="Polar residues" evidence="4">
    <location>
        <begin position="766"/>
        <end position="775"/>
    </location>
</feature>
<dbReference type="InterPro" id="IPR000253">
    <property type="entry name" value="FHA_dom"/>
</dbReference>
<feature type="compositionally biased region" description="Polar residues" evidence="4">
    <location>
        <begin position="45"/>
        <end position="68"/>
    </location>
</feature>
<dbReference type="PANTHER" id="PTHR24347">
    <property type="entry name" value="SERINE/THREONINE-PROTEIN KINASE"/>
    <property type="match status" value="1"/>
</dbReference>
<dbReference type="InterPro" id="IPR000719">
    <property type="entry name" value="Prot_kinase_dom"/>
</dbReference>
<feature type="region of interest" description="Disordered" evidence="4">
    <location>
        <begin position="45"/>
        <end position="69"/>
    </location>
</feature>
<dbReference type="SUPFAM" id="SSF49879">
    <property type="entry name" value="SMAD/FHA domain"/>
    <property type="match status" value="1"/>
</dbReference>
<organism evidence="7 8">
    <name type="scientific">Pseudo-nitzschia multistriata</name>
    <dbReference type="NCBI Taxonomy" id="183589"/>
    <lineage>
        <taxon>Eukaryota</taxon>
        <taxon>Sar</taxon>
        <taxon>Stramenopiles</taxon>
        <taxon>Ochrophyta</taxon>
        <taxon>Bacillariophyta</taxon>
        <taxon>Bacillariophyceae</taxon>
        <taxon>Bacillariophycidae</taxon>
        <taxon>Bacillariales</taxon>
        <taxon>Bacillariaceae</taxon>
        <taxon>Pseudo-nitzschia</taxon>
    </lineage>
</organism>
<feature type="compositionally biased region" description="Basic and acidic residues" evidence="4">
    <location>
        <begin position="600"/>
        <end position="618"/>
    </location>
</feature>
<feature type="binding site" evidence="3">
    <location>
        <position position="296"/>
    </location>
    <ligand>
        <name>ATP</name>
        <dbReference type="ChEBI" id="CHEBI:30616"/>
    </ligand>
</feature>
<dbReference type="AlphaFoldDB" id="A0A448ZDU1"/>
<feature type="compositionally biased region" description="Basic and acidic residues" evidence="4">
    <location>
        <begin position="776"/>
        <end position="804"/>
    </location>
</feature>
<dbReference type="Proteomes" id="UP000291116">
    <property type="component" value="Unassembled WGS sequence"/>
</dbReference>
<gene>
    <name evidence="7" type="ORF">PSNMU_V1.4_AUG-EV-PASAV3_0070900</name>
</gene>
<dbReference type="GO" id="GO:0005524">
    <property type="term" value="F:ATP binding"/>
    <property type="evidence" value="ECO:0007669"/>
    <property type="project" value="UniProtKB-UniRule"/>
</dbReference>
<feature type="compositionally biased region" description="Polar residues" evidence="4">
    <location>
        <begin position="706"/>
        <end position="724"/>
    </location>
</feature>
<dbReference type="Gene3D" id="2.60.200.20">
    <property type="match status" value="1"/>
</dbReference>
<feature type="compositionally biased region" description="Polar residues" evidence="4">
    <location>
        <begin position="587"/>
        <end position="599"/>
    </location>
</feature>
<evidence type="ECO:0000259" key="6">
    <source>
        <dbReference type="PROSITE" id="PS50011"/>
    </source>
</evidence>
<dbReference type="OrthoDB" id="40902at2759"/>
<accession>A0A448ZDU1</accession>
<evidence type="ECO:0000313" key="7">
    <source>
        <dbReference type="EMBL" id="VEU40213.1"/>
    </source>
</evidence>
<evidence type="ECO:0000256" key="1">
    <source>
        <dbReference type="ARBA" id="ARBA00022741"/>
    </source>
</evidence>
<proteinExistence type="predicted"/>
<dbReference type="SMART" id="SM00220">
    <property type="entry name" value="S_TKc"/>
    <property type="match status" value="1"/>
</dbReference>
<name>A0A448ZDU1_9STRA</name>
<feature type="compositionally biased region" description="Low complexity" evidence="4">
    <location>
        <begin position="747"/>
        <end position="765"/>
    </location>
</feature>
<evidence type="ECO:0000256" key="2">
    <source>
        <dbReference type="ARBA" id="ARBA00022840"/>
    </source>
</evidence>
<dbReference type="SUPFAM" id="SSF56112">
    <property type="entry name" value="Protein kinase-like (PK-like)"/>
    <property type="match status" value="1"/>
</dbReference>
<dbReference type="InterPro" id="IPR008984">
    <property type="entry name" value="SMAD_FHA_dom_sf"/>
</dbReference>
<keyword evidence="8" id="KW-1185">Reference proteome</keyword>
<dbReference type="PROSITE" id="PS50006">
    <property type="entry name" value="FHA_DOMAIN"/>
    <property type="match status" value="1"/>
</dbReference>
<reference evidence="7 8" key="1">
    <citation type="submission" date="2019-01" db="EMBL/GenBank/DDBJ databases">
        <authorList>
            <person name="Ferrante I. M."/>
        </authorList>
    </citation>
    <scope>NUCLEOTIDE SEQUENCE [LARGE SCALE GENOMIC DNA]</scope>
    <source>
        <strain evidence="7 8">B856</strain>
    </source>
</reference>
<keyword evidence="2 3" id="KW-0067">ATP-binding</keyword>
<evidence type="ECO:0000259" key="5">
    <source>
        <dbReference type="PROSITE" id="PS50006"/>
    </source>
</evidence>
<dbReference type="EMBL" id="CAACVS010000265">
    <property type="protein sequence ID" value="VEU40213.1"/>
    <property type="molecule type" value="Genomic_DNA"/>
</dbReference>
<evidence type="ECO:0000256" key="3">
    <source>
        <dbReference type="PROSITE-ProRule" id="PRU10141"/>
    </source>
</evidence>
<dbReference type="PROSITE" id="PS50011">
    <property type="entry name" value="PROTEIN_KINASE_DOM"/>
    <property type="match status" value="1"/>
</dbReference>
<feature type="compositionally biased region" description="Basic and acidic residues" evidence="4">
    <location>
        <begin position="626"/>
        <end position="644"/>
    </location>
</feature>
<dbReference type="GO" id="GO:0004672">
    <property type="term" value="F:protein kinase activity"/>
    <property type="evidence" value="ECO:0007669"/>
    <property type="project" value="InterPro"/>
</dbReference>
<dbReference type="CDD" id="cd05117">
    <property type="entry name" value="STKc_CAMK"/>
    <property type="match status" value="1"/>
</dbReference>
<feature type="domain" description="Protein kinase" evidence="6">
    <location>
        <begin position="267"/>
        <end position="524"/>
    </location>
</feature>
<dbReference type="InterPro" id="IPR017441">
    <property type="entry name" value="Protein_kinase_ATP_BS"/>
</dbReference>
<dbReference type="SMART" id="SM00240">
    <property type="entry name" value="FHA"/>
    <property type="match status" value="1"/>
</dbReference>
<dbReference type="Gene3D" id="1.10.510.10">
    <property type="entry name" value="Transferase(Phosphotransferase) domain 1"/>
    <property type="match status" value="1"/>
</dbReference>
<dbReference type="InterPro" id="IPR008271">
    <property type="entry name" value="Ser/Thr_kinase_AS"/>
</dbReference>
<feature type="region of interest" description="Disordered" evidence="4">
    <location>
        <begin position="587"/>
        <end position="688"/>
    </location>
</feature>
<evidence type="ECO:0000313" key="8">
    <source>
        <dbReference type="Proteomes" id="UP000291116"/>
    </source>
</evidence>
<keyword evidence="1 3" id="KW-0547">Nucleotide-binding</keyword>